<dbReference type="InterPro" id="IPR012317">
    <property type="entry name" value="Poly(ADP-ribose)pol_cat_dom"/>
</dbReference>
<gene>
    <name evidence="38" type="ORF">DPX16_6161</name>
</gene>
<dbReference type="FunFam" id="3.90.228.10:FF:000002">
    <property type="entry name" value="Poly [ADP-ribose] polymerase"/>
    <property type="match status" value="1"/>
</dbReference>
<reference evidence="38 39" key="1">
    <citation type="submission" date="2018-10" db="EMBL/GenBank/DDBJ databases">
        <title>Genome assembly for a Yunnan-Guizhou Plateau 3E fish, Anabarilius grahami (Regan), and its evolutionary and genetic applications.</title>
        <authorList>
            <person name="Jiang W."/>
        </authorList>
    </citation>
    <scope>NUCLEOTIDE SEQUENCE [LARGE SCALE GENOMIC DNA]</scope>
    <source>
        <strain evidence="38">AG-KIZ</strain>
        <tissue evidence="38">Muscle</tissue>
    </source>
</reference>
<keyword evidence="23" id="KW-0234">DNA repair</keyword>
<dbReference type="InterPro" id="IPR045831">
    <property type="entry name" value="LIN9_C"/>
</dbReference>
<dbReference type="SUPFAM" id="SSF52113">
    <property type="entry name" value="BRCT domain"/>
    <property type="match status" value="1"/>
</dbReference>
<keyword evidence="39" id="KW-1185">Reference proteome</keyword>
<dbReference type="InterPro" id="IPR033471">
    <property type="entry name" value="DIRP"/>
</dbReference>
<dbReference type="CDD" id="cd01437">
    <property type="entry name" value="parp_like"/>
    <property type="match status" value="1"/>
</dbReference>
<evidence type="ECO:0000256" key="12">
    <source>
        <dbReference type="ARBA" id="ARBA00022723"/>
    </source>
</evidence>
<dbReference type="Pfam" id="PF19438">
    <property type="entry name" value="LIN9_C"/>
    <property type="match status" value="1"/>
</dbReference>
<dbReference type="PROSITE" id="PS50172">
    <property type="entry name" value="BRCT"/>
    <property type="match status" value="1"/>
</dbReference>
<dbReference type="CDD" id="cd17747">
    <property type="entry name" value="BRCT_PARP1"/>
    <property type="match status" value="1"/>
</dbReference>
<dbReference type="GO" id="GO:0003950">
    <property type="term" value="F:NAD+ poly-ADP-ribosyltransferase activity"/>
    <property type="evidence" value="ECO:0007669"/>
    <property type="project" value="UniProtKB-UniRule"/>
</dbReference>
<evidence type="ECO:0000313" key="38">
    <source>
        <dbReference type="EMBL" id="ROL52477.1"/>
    </source>
</evidence>
<evidence type="ECO:0000259" key="35">
    <source>
        <dbReference type="PROSITE" id="PS51059"/>
    </source>
</evidence>
<evidence type="ECO:0000256" key="20">
    <source>
        <dbReference type="ARBA" id="ARBA00023027"/>
    </source>
</evidence>
<dbReference type="Pfam" id="PF05406">
    <property type="entry name" value="WGR"/>
    <property type="match status" value="1"/>
</dbReference>
<dbReference type="InterPro" id="IPR049296">
    <property type="entry name" value="PARP1-like_PADR1_N"/>
</dbReference>
<evidence type="ECO:0000259" key="34">
    <source>
        <dbReference type="PROSITE" id="PS50172"/>
    </source>
</evidence>
<dbReference type="Pfam" id="PF02877">
    <property type="entry name" value="PARP_reg"/>
    <property type="match status" value="1"/>
</dbReference>
<dbReference type="InterPro" id="IPR036930">
    <property type="entry name" value="WGR_dom_sf"/>
</dbReference>
<comment type="catalytic activity">
    <reaction evidence="28">
        <text>NAD(+) + (ADP-D-ribosyl)n-acceptor = nicotinamide + (ADP-D-ribosyl)n+1-acceptor + H(+).</text>
        <dbReference type="EC" id="2.4.2.30"/>
    </reaction>
</comment>
<evidence type="ECO:0000256" key="27">
    <source>
        <dbReference type="ARBA" id="ARBA00024347"/>
    </source>
</evidence>
<dbReference type="SMART" id="SM01135">
    <property type="entry name" value="DIRP"/>
    <property type="match status" value="1"/>
</dbReference>
<dbReference type="Pfam" id="PF06584">
    <property type="entry name" value="DIRP"/>
    <property type="match status" value="1"/>
</dbReference>
<dbReference type="InterPro" id="IPR008893">
    <property type="entry name" value="WGR_domain"/>
</dbReference>
<evidence type="ECO:0000256" key="22">
    <source>
        <dbReference type="ARBA" id="ARBA00023163"/>
    </source>
</evidence>
<evidence type="ECO:0000256" key="26">
    <source>
        <dbReference type="ARBA" id="ARBA00024164"/>
    </source>
</evidence>
<evidence type="ECO:0000256" key="1">
    <source>
        <dbReference type="ARBA" id="ARBA00004286"/>
    </source>
</evidence>
<comment type="catalytic activity">
    <reaction evidence="30">
        <text>L-tyrosyl-[protein] + NAD(+) = O-(ADP-D-ribosyl)-L-tyrosyl-[protein] + nicotinamide + H(+)</text>
        <dbReference type="Rhea" id="RHEA:58236"/>
        <dbReference type="Rhea" id="RHEA-COMP:10136"/>
        <dbReference type="Rhea" id="RHEA-COMP:15092"/>
        <dbReference type="ChEBI" id="CHEBI:15378"/>
        <dbReference type="ChEBI" id="CHEBI:17154"/>
        <dbReference type="ChEBI" id="CHEBI:46858"/>
        <dbReference type="ChEBI" id="CHEBI:57540"/>
        <dbReference type="ChEBI" id="CHEBI:142557"/>
    </reaction>
    <physiologicalReaction direction="left-to-right" evidence="30">
        <dbReference type="Rhea" id="RHEA:58237"/>
    </physiologicalReaction>
</comment>
<dbReference type="Pfam" id="PF00644">
    <property type="entry name" value="PARP"/>
    <property type="match status" value="1"/>
</dbReference>
<evidence type="ECO:0000256" key="4">
    <source>
        <dbReference type="ARBA" id="ARBA00022454"/>
    </source>
</evidence>
<dbReference type="GO" id="GO:0016779">
    <property type="term" value="F:nucleotidyltransferase activity"/>
    <property type="evidence" value="ECO:0007669"/>
    <property type="project" value="UniProtKB-KW"/>
</dbReference>
<dbReference type="SMART" id="SM00773">
    <property type="entry name" value="WGR"/>
    <property type="match status" value="1"/>
</dbReference>
<evidence type="ECO:0000256" key="9">
    <source>
        <dbReference type="ARBA" id="ARBA00022676"/>
    </source>
</evidence>
<evidence type="ECO:0000256" key="25">
    <source>
        <dbReference type="ARBA" id="ARBA00024159"/>
    </source>
</evidence>
<keyword evidence="13" id="KW-0677">Repeat</keyword>
<keyword evidence="10 32" id="KW-0808">Transferase</keyword>
<dbReference type="EMBL" id="RJVU01015592">
    <property type="protein sequence ID" value="ROL52477.1"/>
    <property type="molecule type" value="Genomic_DNA"/>
</dbReference>
<dbReference type="FunFam" id="3.40.50.10190:FF:000030">
    <property type="entry name" value="Poly [ADP-ribose] polymerase"/>
    <property type="match status" value="1"/>
</dbReference>
<dbReference type="Pfam" id="PF08063">
    <property type="entry name" value="Zn_ribbon_PADR1"/>
    <property type="match status" value="1"/>
</dbReference>
<evidence type="ECO:0000313" key="39">
    <source>
        <dbReference type="Proteomes" id="UP000281406"/>
    </source>
</evidence>
<evidence type="ECO:0000256" key="33">
    <source>
        <dbReference type="SAM" id="MobiDB-lite"/>
    </source>
</evidence>
<feature type="domain" description="BRCT" evidence="34">
    <location>
        <begin position="195"/>
        <end position="271"/>
    </location>
</feature>
<evidence type="ECO:0000256" key="32">
    <source>
        <dbReference type="RuleBase" id="RU362114"/>
    </source>
</evidence>
<dbReference type="InterPro" id="IPR001357">
    <property type="entry name" value="BRCT_dom"/>
</dbReference>
<dbReference type="FunFam" id="2.20.25.630:FF:000001">
    <property type="entry name" value="Poly [ADP-ribose] polymerase"/>
    <property type="match status" value="1"/>
</dbReference>
<keyword evidence="19" id="KW-0805">Transcription regulation</keyword>
<dbReference type="GO" id="GO:0140806">
    <property type="term" value="F:NAD+-protein-aspartate ADP-ribosyltransferase activity"/>
    <property type="evidence" value="ECO:0007669"/>
    <property type="project" value="RHEA"/>
</dbReference>
<evidence type="ECO:0000256" key="2">
    <source>
        <dbReference type="ARBA" id="ARBA00004514"/>
    </source>
</evidence>
<dbReference type="Gene3D" id="3.40.50.10190">
    <property type="entry name" value="BRCT domain"/>
    <property type="match status" value="1"/>
</dbReference>
<dbReference type="PANTHER" id="PTHR10459">
    <property type="entry name" value="DNA LIGASE"/>
    <property type="match status" value="1"/>
</dbReference>
<dbReference type="PROSITE" id="PS51059">
    <property type="entry name" value="PARP_CATALYTIC"/>
    <property type="match status" value="1"/>
</dbReference>
<dbReference type="InterPro" id="IPR050800">
    <property type="entry name" value="ARTD/PARP"/>
</dbReference>
<keyword evidence="5" id="KW-0963">Cytoplasm</keyword>
<comment type="catalytic activity">
    <reaction evidence="25">
        <text>L-glutamyl-[protein] + NAD(+) = 5-O-(ADP-D-ribosyl)-L-glutamyl-[protein] + nicotinamide</text>
        <dbReference type="Rhea" id="RHEA:58224"/>
        <dbReference type="Rhea" id="RHEA-COMP:10208"/>
        <dbReference type="Rhea" id="RHEA-COMP:15089"/>
        <dbReference type="ChEBI" id="CHEBI:17154"/>
        <dbReference type="ChEBI" id="CHEBI:29973"/>
        <dbReference type="ChEBI" id="CHEBI:57540"/>
        <dbReference type="ChEBI" id="CHEBI:142540"/>
    </reaction>
    <physiologicalReaction direction="left-to-right" evidence="25">
        <dbReference type="Rhea" id="RHEA:58225"/>
    </physiologicalReaction>
</comment>
<dbReference type="SMART" id="SM00292">
    <property type="entry name" value="BRCT"/>
    <property type="match status" value="1"/>
</dbReference>
<dbReference type="PROSITE" id="PS52007">
    <property type="entry name" value="PADR1"/>
    <property type="match status" value="1"/>
</dbReference>
<dbReference type="InterPro" id="IPR004102">
    <property type="entry name" value="Poly(ADP-ribose)pol_reg_dom"/>
</dbReference>
<dbReference type="CDD" id="cd08001">
    <property type="entry name" value="WGR_PARP1_like"/>
    <property type="match status" value="1"/>
</dbReference>
<dbReference type="InterPro" id="IPR038650">
    <property type="entry name" value="PADR1_C_dom_sf"/>
</dbReference>
<evidence type="ECO:0000256" key="5">
    <source>
        <dbReference type="ARBA" id="ARBA00022490"/>
    </source>
</evidence>
<name>A0A3N0Z1S7_ANAGA</name>
<dbReference type="EC" id="2.4.2.-" evidence="32"/>
<evidence type="ECO:0000256" key="14">
    <source>
        <dbReference type="ARBA" id="ARBA00022763"/>
    </source>
</evidence>
<feature type="compositionally biased region" description="Polar residues" evidence="33">
    <location>
        <begin position="304"/>
        <end position="317"/>
    </location>
</feature>
<dbReference type="InterPro" id="IPR036616">
    <property type="entry name" value="Poly(ADP-ribose)pol_reg_dom_sf"/>
</dbReference>
<dbReference type="PROSITE" id="PS51060">
    <property type="entry name" value="PARP_ALPHA_HD"/>
    <property type="match status" value="1"/>
</dbReference>
<keyword evidence="12" id="KW-0479">Metal-binding</keyword>
<keyword evidence="7" id="KW-0021">Allosteric enzyme</keyword>
<dbReference type="OrthoDB" id="429950at2759"/>
<keyword evidence="24" id="KW-0539">Nucleus</keyword>
<comment type="similarity">
    <text evidence="27">Belongs to the ARTD/PARP family.</text>
</comment>
<evidence type="ECO:0000256" key="24">
    <source>
        <dbReference type="ARBA" id="ARBA00023242"/>
    </source>
</evidence>
<evidence type="ECO:0000256" key="15">
    <source>
        <dbReference type="ARBA" id="ARBA00022765"/>
    </source>
</evidence>
<dbReference type="InterPro" id="IPR012982">
    <property type="entry name" value="PARP1-like_PADR1_Zn_ribbon"/>
</dbReference>
<keyword evidence="17" id="KW-0862">Zinc</keyword>
<dbReference type="GO" id="GO:0006302">
    <property type="term" value="P:double-strand break repair"/>
    <property type="evidence" value="ECO:0007669"/>
    <property type="project" value="TreeGrafter"/>
</dbReference>
<sequence>MTVTQRTDNLLMRKRKADDVDGGVSKKQKKEDEKLQLKLKEQSQLIWGIKDKLKKFCSINDMKELLIANNQEVPSGESNVVDHLSDCMAFGSLKPCETCKGQLVFKSDAYYCTGDISAWTKCVFKTQTPDRKDWVTPKEFSEIPFLKKFKFKRQDRVFPKDAPPAAPTPSSATATATSAAPSMSTSSSNNLTEVPADKPLTGLKLLAVGKLRKNKDELKNAVEELGGKITGTATKAALCFSSKKEIEKMSKKMEEVRDAGVRVVAEDFLTDIKESGKALQELISLHGISPWGAEVKVEAQAATAASKSTGAHSSKSTGRVKEEEGESKSKKMKLTVKGGAAVDPASGLENCAHVLDQNGKIYSATLGLVDIVRGTNSYYKLQLLEDDVQKRYWVFRSWGRVGTTIGGNKLDKFYDKNSAMDNFCSVYEEKTGNSWASSNFTKYPNKFYPLEIDYGQDEEAVKKLTASAGAKSNLAKPIQDLIRMIFDVESMKKAMVEFEIDLQKMPLGKLSKRQIQSAYSLLSEVQQAVADSASEALILDLSNRFYTLIPHDFGMKKPPLLSNVDYIQQKVQMLDNLLDIEVAYSLLRGGVEDNKKDPIDLNYEKLKTKIEVVDNSSNEAQLILQYVKNTHAATHNTYTLDVEEIFKIDREGEYQRFRPFKELPNQQLLWHGSRTTNYAGILSQGLRIAPPEAPVTGYMFGKGVYFADMVSKSANYCHTSQADPVGLILLGEVALGNMHELKKASHITKLPKGKHSIKGLGRTAPDPRATVSLNGVDVPLGKGTNTNIDDTSLLYNEYIVYDIAQVNLKYLLKIRFNYQTSLWLWYIFAEMIGLICGDLSCKLPTVIGSSAKALVSLREGSLSNTLNEKNNLPKSQTTRGRSSYVSVETPTRSSKRSRLSCEDEERPLASRSPRRSQRVTTVPQKLTNVTTPDKRASQKIGLRLRNLLKLPKAHKWCIYEWFYSNIDRPLFEGDNDFCLCLKESFPNLKTRKLTRVEWGTIRRLMGKPRRCSSAFFAEERMALKQKRQKMRLLQQRKITDMSLCKDLPDEIPLPLVIGTKVTARLRGVHDGLFTGQIDAVDTSAATYRVTFDRNGLGTHTVPDYEVLSNEPHETMPISAFAQKQRPPRFQNFLTPPRGSYPGSTQSILMDNDPLFSQSPWRSKLTGTDGETLGGFPVKFLVQVTRLSKILMIKKEHIKHLKEMNTEAEKLKSYSMPIGLDLQKRYATTVLDLEQLNKDLNKVLHEVQQFCYELAPDQGMQPADQPSELRRRCEEESQDVVRLSNVLPDGEQRVQSPGLTQLVSRLTALLLQIRCLAEGGDLNSFEFKSLTDSLNDIKSSIDDSNLSCFQDNVEIHVAHIQSGLSQLGNLHAFSANNTNRT</sequence>
<dbReference type="GO" id="GO:0003677">
    <property type="term" value="F:DNA binding"/>
    <property type="evidence" value="ECO:0007669"/>
    <property type="project" value="UniProtKB-KW"/>
</dbReference>
<evidence type="ECO:0000256" key="23">
    <source>
        <dbReference type="ARBA" id="ARBA00023204"/>
    </source>
</evidence>
<dbReference type="SUPFAM" id="SSF56399">
    <property type="entry name" value="ADP-ribosylation"/>
    <property type="match status" value="1"/>
</dbReference>
<dbReference type="GO" id="GO:0070212">
    <property type="term" value="P:protein poly-ADP-ribosylation"/>
    <property type="evidence" value="ECO:0007669"/>
    <property type="project" value="TreeGrafter"/>
</dbReference>
<dbReference type="GO" id="GO:0045087">
    <property type="term" value="P:innate immune response"/>
    <property type="evidence" value="ECO:0007669"/>
    <property type="project" value="UniProtKB-KW"/>
</dbReference>
<dbReference type="GO" id="GO:0005694">
    <property type="term" value="C:chromosome"/>
    <property type="evidence" value="ECO:0007669"/>
    <property type="project" value="UniProtKB-SubCell"/>
</dbReference>
<keyword evidence="11" id="KW-0548">Nucleotidyltransferase</keyword>
<dbReference type="GO" id="GO:0140807">
    <property type="term" value="F:NAD+-protein-glutamate ADP-ribosyltransferase activity"/>
    <property type="evidence" value="ECO:0007669"/>
    <property type="project" value="RHEA"/>
</dbReference>
<evidence type="ECO:0000256" key="31">
    <source>
        <dbReference type="ARBA" id="ARBA00048575"/>
    </source>
</evidence>
<evidence type="ECO:0000256" key="6">
    <source>
        <dbReference type="ARBA" id="ARBA00022499"/>
    </source>
</evidence>
<dbReference type="FunFam" id="1.20.142.10:FF:000001">
    <property type="entry name" value="Poly [ADP-ribose] polymerase"/>
    <property type="match status" value="1"/>
</dbReference>
<protein>
    <recommendedName>
        <fullName evidence="32">Poly [ADP-ribose] polymerase</fullName>
        <shortName evidence="32">PARP</shortName>
        <ecNumber evidence="32">2.4.2.-</ecNumber>
    </recommendedName>
</protein>
<dbReference type="GO" id="GO:0005829">
    <property type="term" value="C:cytosol"/>
    <property type="evidence" value="ECO:0007669"/>
    <property type="project" value="UniProtKB-SubCell"/>
</dbReference>
<comment type="caution">
    <text evidence="38">The sequence shown here is derived from an EMBL/GenBank/DDBJ whole genome shotgun (WGS) entry which is preliminary data.</text>
</comment>
<evidence type="ECO:0000256" key="18">
    <source>
        <dbReference type="ARBA" id="ARBA00022859"/>
    </source>
</evidence>
<keyword evidence="4" id="KW-0158">Chromosome</keyword>
<evidence type="ECO:0000256" key="19">
    <source>
        <dbReference type="ARBA" id="ARBA00023015"/>
    </source>
</evidence>
<accession>A0A3N0Z1S7</accession>
<dbReference type="SUPFAM" id="SSF47587">
    <property type="entry name" value="Domain of poly(ADP-ribose) polymerase"/>
    <property type="match status" value="1"/>
</dbReference>
<comment type="catalytic activity">
    <reaction evidence="31">
        <text>L-seryl-[protein] + NAD(+) = O-(ADP-D-ribosyl)-L-seryl-[protein] + nicotinamide + H(+)</text>
        <dbReference type="Rhea" id="RHEA:58232"/>
        <dbReference type="Rhea" id="RHEA-COMP:9863"/>
        <dbReference type="Rhea" id="RHEA-COMP:15091"/>
        <dbReference type="ChEBI" id="CHEBI:15378"/>
        <dbReference type="ChEBI" id="CHEBI:17154"/>
        <dbReference type="ChEBI" id="CHEBI:29999"/>
        <dbReference type="ChEBI" id="CHEBI:57540"/>
        <dbReference type="ChEBI" id="CHEBI:142556"/>
    </reaction>
    <physiologicalReaction direction="left-to-right" evidence="31">
        <dbReference type="Rhea" id="RHEA:58233"/>
    </physiologicalReaction>
</comment>
<dbReference type="GO" id="GO:0005730">
    <property type="term" value="C:nucleolus"/>
    <property type="evidence" value="ECO:0007669"/>
    <property type="project" value="UniProtKB-SubCell"/>
</dbReference>
<comment type="catalytic activity">
    <reaction evidence="29">
        <text>L-histidyl-[protein] + NAD(+) = N(tele)-(ADP-D-ribosyl)-L-histidyl-[protein] + nicotinamide + H(+)</text>
        <dbReference type="Rhea" id="RHEA:72071"/>
        <dbReference type="Rhea" id="RHEA-COMP:9745"/>
        <dbReference type="Rhea" id="RHEA-COMP:18085"/>
        <dbReference type="ChEBI" id="CHEBI:15378"/>
        <dbReference type="ChEBI" id="CHEBI:17154"/>
        <dbReference type="ChEBI" id="CHEBI:29979"/>
        <dbReference type="ChEBI" id="CHEBI:57540"/>
        <dbReference type="ChEBI" id="CHEBI:191398"/>
    </reaction>
    <physiologicalReaction direction="left-to-right" evidence="29">
        <dbReference type="Rhea" id="RHEA:72072"/>
    </physiologicalReaction>
</comment>
<dbReference type="FunFam" id="1.10.20.130:FF:000001">
    <property type="entry name" value="Poly [ADP-ribose] polymerase"/>
    <property type="match status" value="1"/>
</dbReference>
<feature type="compositionally biased region" description="Polar residues" evidence="33">
    <location>
        <begin position="865"/>
        <end position="892"/>
    </location>
</feature>
<dbReference type="GO" id="GO:0140815">
    <property type="term" value="F:NAD+-protein-histidine ADP-ribosyltransferase activity"/>
    <property type="evidence" value="ECO:0007669"/>
    <property type="project" value="RHEA"/>
</dbReference>
<comment type="catalytic activity">
    <reaction evidence="26">
        <text>L-aspartyl-[protein] + NAD(+) = 4-O-(ADP-D-ribosyl)-L-aspartyl-[protein] + nicotinamide</text>
        <dbReference type="Rhea" id="RHEA:54424"/>
        <dbReference type="Rhea" id="RHEA-COMP:9867"/>
        <dbReference type="Rhea" id="RHEA-COMP:13832"/>
        <dbReference type="ChEBI" id="CHEBI:17154"/>
        <dbReference type="ChEBI" id="CHEBI:29961"/>
        <dbReference type="ChEBI" id="CHEBI:57540"/>
        <dbReference type="ChEBI" id="CHEBI:138102"/>
    </reaction>
    <physiologicalReaction direction="left-to-right" evidence="26">
        <dbReference type="Rhea" id="RHEA:54425"/>
    </physiologicalReaction>
</comment>
<feature type="region of interest" description="Disordered" evidence="33">
    <location>
        <begin position="1"/>
        <end position="25"/>
    </location>
</feature>
<evidence type="ECO:0000259" key="37">
    <source>
        <dbReference type="PROSITE" id="PS51977"/>
    </source>
</evidence>
<proteinExistence type="inferred from homology"/>
<evidence type="ECO:0000256" key="29">
    <source>
        <dbReference type="ARBA" id="ARBA00048241"/>
    </source>
</evidence>
<dbReference type="Gene3D" id="1.10.20.130">
    <property type="match status" value="1"/>
</dbReference>
<organism evidence="38 39">
    <name type="scientific">Anabarilius grahami</name>
    <name type="common">Kanglang fish</name>
    <name type="synonym">Barilius grahami</name>
    <dbReference type="NCBI Taxonomy" id="495550"/>
    <lineage>
        <taxon>Eukaryota</taxon>
        <taxon>Metazoa</taxon>
        <taxon>Chordata</taxon>
        <taxon>Craniata</taxon>
        <taxon>Vertebrata</taxon>
        <taxon>Euteleostomi</taxon>
        <taxon>Actinopterygii</taxon>
        <taxon>Neopterygii</taxon>
        <taxon>Teleostei</taxon>
        <taxon>Ostariophysi</taxon>
        <taxon>Cypriniformes</taxon>
        <taxon>Xenocyprididae</taxon>
        <taxon>Xenocypridinae</taxon>
        <taxon>Xenocypridinae incertae sedis</taxon>
        <taxon>Anabarilius</taxon>
    </lineage>
</organism>
<feature type="domain" description="PARP alpha-helical" evidence="36">
    <location>
        <begin position="471"/>
        <end position="588"/>
    </location>
</feature>
<feature type="region of interest" description="Disordered" evidence="33">
    <location>
        <begin position="158"/>
        <end position="195"/>
    </location>
</feature>
<feature type="compositionally biased region" description="Basic and acidic residues" evidence="33">
    <location>
        <begin position="319"/>
        <end position="329"/>
    </location>
</feature>
<dbReference type="Proteomes" id="UP000281406">
    <property type="component" value="Unassembled WGS sequence"/>
</dbReference>
<evidence type="ECO:0000256" key="3">
    <source>
        <dbReference type="ARBA" id="ARBA00004604"/>
    </source>
</evidence>
<keyword evidence="22" id="KW-0804">Transcription</keyword>
<dbReference type="GO" id="GO:0140808">
    <property type="term" value="F:NAD+-protein-tyrosine ADP-ribosyltransferase activity"/>
    <property type="evidence" value="ECO:0007669"/>
    <property type="project" value="RHEA"/>
</dbReference>
<dbReference type="GO" id="GO:0140805">
    <property type="term" value="F:NAD+-protein-serine ADP-ribosyltransferase activity"/>
    <property type="evidence" value="ECO:0007669"/>
    <property type="project" value="RHEA"/>
</dbReference>
<keyword evidence="20 32" id="KW-0520">NAD</keyword>
<dbReference type="Gene3D" id="3.90.228.10">
    <property type="match status" value="1"/>
</dbReference>
<evidence type="ECO:0000256" key="16">
    <source>
        <dbReference type="ARBA" id="ARBA00022771"/>
    </source>
</evidence>
<dbReference type="PANTHER" id="PTHR10459:SF112">
    <property type="entry name" value="POLY [ADP-RIBOSE] POLYMERASE 1"/>
    <property type="match status" value="1"/>
</dbReference>
<feature type="region of interest" description="Disordered" evidence="33">
    <location>
        <begin position="865"/>
        <end position="920"/>
    </location>
</feature>
<evidence type="ECO:0000256" key="28">
    <source>
        <dbReference type="ARBA" id="ARBA00033987"/>
    </source>
</evidence>
<dbReference type="Gene3D" id="2.20.25.630">
    <property type="match status" value="1"/>
</dbReference>
<dbReference type="SUPFAM" id="SSF142921">
    <property type="entry name" value="WGR domain-like"/>
    <property type="match status" value="1"/>
</dbReference>
<feature type="compositionally biased region" description="Low complexity" evidence="33">
    <location>
        <begin position="168"/>
        <end position="188"/>
    </location>
</feature>
<dbReference type="InterPro" id="IPR036420">
    <property type="entry name" value="BRCT_dom_sf"/>
</dbReference>
<evidence type="ECO:0000256" key="7">
    <source>
        <dbReference type="ARBA" id="ARBA00022533"/>
    </source>
</evidence>
<keyword evidence="21" id="KW-0238">DNA-binding</keyword>
<keyword evidence="9 32" id="KW-0328">Glycosyltransferase</keyword>
<evidence type="ECO:0000256" key="10">
    <source>
        <dbReference type="ARBA" id="ARBA00022679"/>
    </source>
</evidence>
<dbReference type="Gene3D" id="1.20.142.10">
    <property type="entry name" value="Poly(ADP-ribose) polymerase, regulatory domain"/>
    <property type="match status" value="1"/>
</dbReference>
<evidence type="ECO:0000259" key="36">
    <source>
        <dbReference type="PROSITE" id="PS51060"/>
    </source>
</evidence>
<dbReference type="GO" id="GO:0008270">
    <property type="term" value="F:zinc ion binding"/>
    <property type="evidence" value="ECO:0007669"/>
    <property type="project" value="UniProtKB-KW"/>
</dbReference>
<feature type="domain" description="WGR" evidence="37">
    <location>
        <begin position="351"/>
        <end position="447"/>
    </location>
</feature>
<keyword evidence="14" id="KW-0227">DNA damage</keyword>
<keyword evidence="16" id="KW-0863">Zinc-finger</keyword>
<evidence type="ECO:0000256" key="8">
    <source>
        <dbReference type="ARBA" id="ARBA00022588"/>
    </source>
</evidence>
<keyword evidence="6" id="KW-1017">Isopeptide bond</keyword>
<evidence type="ECO:0000256" key="11">
    <source>
        <dbReference type="ARBA" id="ARBA00022695"/>
    </source>
</evidence>
<comment type="subcellular location">
    <subcellularLocation>
        <location evidence="1">Chromosome</location>
    </subcellularLocation>
    <subcellularLocation>
        <location evidence="2">Cytoplasm</location>
        <location evidence="2">Cytosol</location>
    </subcellularLocation>
    <subcellularLocation>
        <location evidence="3">Nucleus</location>
        <location evidence="3">Nucleolus</location>
    </subcellularLocation>
</comment>
<dbReference type="Pfam" id="PF21728">
    <property type="entry name" value="PADR1_N"/>
    <property type="match status" value="1"/>
</dbReference>
<dbReference type="SMART" id="SM01335">
    <property type="entry name" value="PADR1"/>
    <property type="match status" value="1"/>
</dbReference>
<dbReference type="Pfam" id="PF00533">
    <property type="entry name" value="BRCT"/>
    <property type="match status" value="1"/>
</dbReference>
<feature type="domain" description="PARP catalytic" evidence="35">
    <location>
        <begin position="597"/>
        <end position="823"/>
    </location>
</feature>
<dbReference type="PROSITE" id="PS51977">
    <property type="entry name" value="WGR"/>
    <property type="match status" value="1"/>
</dbReference>
<evidence type="ECO:0000256" key="21">
    <source>
        <dbReference type="ARBA" id="ARBA00023125"/>
    </source>
</evidence>
<evidence type="ECO:0000256" key="17">
    <source>
        <dbReference type="ARBA" id="ARBA00022833"/>
    </source>
</evidence>
<keyword evidence="18" id="KW-0391">Immunity</keyword>
<keyword evidence="8" id="KW-0399">Innate immunity</keyword>
<evidence type="ECO:0000256" key="13">
    <source>
        <dbReference type="ARBA" id="ARBA00022737"/>
    </source>
</evidence>
<keyword evidence="15" id="KW-0013">ADP-ribosylation</keyword>
<evidence type="ECO:0000256" key="30">
    <source>
        <dbReference type="ARBA" id="ARBA00048339"/>
    </source>
</evidence>
<feature type="region of interest" description="Disordered" evidence="33">
    <location>
        <begin position="304"/>
        <end position="332"/>
    </location>
</feature>